<dbReference type="InterPro" id="IPR050678">
    <property type="entry name" value="DNA_Partitioning_ATPase"/>
</dbReference>
<dbReference type="SUPFAM" id="SSF52540">
    <property type="entry name" value="P-loop containing nucleoside triphosphate hydrolases"/>
    <property type="match status" value="1"/>
</dbReference>
<sequence length="207" mass="22520">MTIISCIGQKGGGSKSTTARTLAAGFTEAGWKTHLADIDEKQQTSMKWCRRREEAGLPAIECGLYRRVDTAVKVKEQYHLIIIDGRPAAETTSMDVAAESDLVIVSTGPTIDDLEPSLELGRELTMKGIPREKIVFLVAKTPSAAEGKKAQATIAAWGFRVLNATVRFQPAYGQALDGGRALFETPFKTLNDEARAMVEEIHDIINA</sequence>
<dbReference type="AlphaFoldDB" id="A0A7X2MI27"/>
<dbReference type="PANTHER" id="PTHR13696">
    <property type="entry name" value="P-LOOP CONTAINING NUCLEOSIDE TRIPHOSPHATE HYDROLASE"/>
    <property type="match status" value="1"/>
</dbReference>
<comment type="caution">
    <text evidence="2">The sequence shown here is derived from an EMBL/GenBank/DDBJ whole genome shotgun (WGS) entry which is preliminary data.</text>
</comment>
<dbReference type="Gene3D" id="3.40.50.300">
    <property type="entry name" value="P-loop containing nucleotide triphosphate hydrolases"/>
    <property type="match status" value="1"/>
</dbReference>
<reference evidence="2 3" key="1">
    <citation type="submission" date="2019-11" db="EMBL/GenBank/DDBJ databases">
        <title>Draft Genome Sequence of Plant Growth-Promoting Rhizosphere-Associated Bacteria.</title>
        <authorList>
            <person name="Vasilyev I.Y."/>
            <person name="Radchenko V."/>
            <person name="Ilnitskaya E.V."/>
        </authorList>
    </citation>
    <scope>NUCLEOTIDE SEQUENCE [LARGE SCALE GENOMIC DNA]</scope>
    <source>
        <strain evidence="2 3">VRA_MhP_f</strain>
    </source>
</reference>
<proteinExistence type="predicted"/>
<dbReference type="InterPro" id="IPR027417">
    <property type="entry name" value="P-loop_NTPase"/>
</dbReference>
<protein>
    <submittedName>
        <fullName evidence="2">AAA family ATPase</fullName>
    </submittedName>
</protein>
<dbReference type="PANTHER" id="PTHR13696:SF96">
    <property type="entry name" value="COBQ_COBB_MIND_PARA NUCLEOTIDE BINDING DOMAIN-CONTAINING PROTEIN"/>
    <property type="match status" value="1"/>
</dbReference>
<dbReference type="EMBL" id="WKLC01000002">
    <property type="protein sequence ID" value="MSE13642.1"/>
    <property type="molecule type" value="Genomic_DNA"/>
</dbReference>
<dbReference type="Pfam" id="PF13614">
    <property type="entry name" value="AAA_31"/>
    <property type="match status" value="1"/>
</dbReference>
<evidence type="ECO:0000313" key="3">
    <source>
        <dbReference type="Proteomes" id="UP000461948"/>
    </source>
</evidence>
<feature type="domain" description="AAA" evidence="1">
    <location>
        <begin position="1"/>
        <end position="48"/>
    </location>
</feature>
<name>A0A7X2MI27_ENTAG</name>
<dbReference type="RefSeq" id="WP_073999563.1">
    <property type="nucleotide sequence ID" value="NZ_CP059090.1"/>
</dbReference>
<evidence type="ECO:0000313" key="2">
    <source>
        <dbReference type="EMBL" id="MSE13642.1"/>
    </source>
</evidence>
<evidence type="ECO:0000259" key="1">
    <source>
        <dbReference type="Pfam" id="PF13614"/>
    </source>
</evidence>
<dbReference type="InterPro" id="IPR025669">
    <property type="entry name" value="AAA_dom"/>
</dbReference>
<dbReference type="CDD" id="cd02042">
    <property type="entry name" value="ParAB_family"/>
    <property type="match status" value="1"/>
</dbReference>
<dbReference type="PIRSF" id="PIRSF009320">
    <property type="entry name" value="Nuc_binding_HP_1000"/>
    <property type="match status" value="1"/>
</dbReference>
<accession>A0A7X2MI27</accession>
<dbReference type="Proteomes" id="UP000461948">
    <property type="component" value="Unassembled WGS sequence"/>
</dbReference>
<organism evidence="2 3">
    <name type="scientific">Enterobacter agglomerans</name>
    <name type="common">Erwinia herbicola</name>
    <name type="synonym">Pantoea agglomerans</name>
    <dbReference type="NCBI Taxonomy" id="549"/>
    <lineage>
        <taxon>Bacteria</taxon>
        <taxon>Pseudomonadati</taxon>
        <taxon>Pseudomonadota</taxon>
        <taxon>Gammaproteobacteria</taxon>
        <taxon>Enterobacterales</taxon>
        <taxon>Erwiniaceae</taxon>
        <taxon>Pantoea</taxon>
        <taxon>Pantoea agglomerans group</taxon>
    </lineage>
</organism>
<gene>
    <name evidence="2" type="ORF">GKC49_00245</name>
</gene>